<name>A0ABT9A4V5_9BACT</name>
<evidence type="ECO:0000313" key="7">
    <source>
        <dbReference type="Proteomes" id="UP001167796"/>
    </source>
</evidence>
<dbReference type="EMBL" id="JAUQSX010000001">
    <property type="protein sequence ID" value="MDO7844840.1"/>
    <property type="molecule type" value="Genomic_DNA"/>
</dbReference>
<feature type="transmembrane region" description="Helical" evidence="5">
    <location>
        <begin position="62"/>
        <end position="82"/>
    </location>
</feature>
<dbReference type="Gene3D" id="1.20.1280.290">
    <property type="match status" value="1"/>
</dbReference>
<comment type="caution">
    <text evidence="6">The sequence shown here is derived from an EMBL/GenBank/DDBJ whole genome shotgun (WGS) entry which is preliminary data.</text>
</comment>
<keyword evidence="4 5" id="KW-0472">Membrane</keyword>
<dbReference type="Pfam" id="PF04193">
    <property type="entry name" value="PQ-loop"/>
    <property type="match status" value="1"/>
</dbReference>
<evidence type="ECO:0000256" key="4">
    <source>
        <dbReference type="ARBA" id="ARBA00023136"/>
    </source>
</evidence>
<dbReference type="Proteomes" id="UP001167796">
    <property type="component" value="Unassembled WGS sequence"/>
</dbReference>
<sequence length="91" mass="9696">MTFISLLGLLAAFFTTAAYIPQAYKTITTRSTASLSLPTYLMLFVGTLLWVGYALSIHNLPVLIANGITAVLAGIILALKLLSKPEEAPAK</sequence>
<keyword evidence="2 5" id="KW-0812">Transmembrane</keyword>
<evidence type="ECO:0000256" key="2">
    <source>
        <dbReference type="ARBA" id="ARBA00022692"/>
    </source>
</evidence>
<dbReference type="InterPro" id="IPR047662">
    <property type="entry name" value="SemiSWEET"/>
</dbReference>
<reference evidence="6" key="1">
    <citation type="submission" date="2023-07" db="EMBL/GenBank/DDBJ databases">
        <authorList>
            <person name="Kim M.K."/>
        </authorList>
    </citation>
    <scope>NUCLEOTIDE SEQUENCE</scope>
    <source>
        <strain evidence="6">M29</strain>
    </source>
</reference>
<evidence type="ECO:0000256" key="1">
    <source>
        <dbReference type="ARBA" id="ARBA00004141"/>
    </source>
</evidence>
<dbReference type="NCBIfam" id="NF037968">
    <property type="entry name" value="SemiSWEET_2"/>
    <property type="match status" value="1"/>
</dbReference>
<comment type="subcellular location">
    <subcellularLocation>
        <location evidence="1">Membrane</location>
        <topology evidence="1">Multi-pass membrane protein</topology>
    </subcellularLocation>
</comment>
<dbReference type="RefSeq" id="WP_305009512.1">
    <property type="nucleotide sequence ID" value="NZ_JAUQSX010000001.1"/>
</dbReference>
<accession>A0ABT9A4V5</accession>
<organism evidence="6 7">
    <name type="scientific">Hymenobacter mellowenesis</name>
    <dbReference type="NCBI Taxonomy" id="3063995"/>
    <lineage>
        <taxon>Bacteria</taxon>
        <taxon>Pseudomonadati</taxon>
        <taxon>Bacteroidota</taxon>
        <taxon>Cytophagia</taxon>
        <taxon>Cytophagales</taxon>
        <taxon>Hymenobacteraceae</taxon>
        <taxon>Hymenobacter</taxon>
    </lineage>
</organism>
<proteinExistence type="predicted"/>
<keyword evidence="7" id="KW-1185">Reference proteome</keyword>
<evidence type="ECO:0000313" key="6">
    <source>
        <dbReference type="EMBL" id="MDO7844840.1"/>
    </source>
</evidence>
<keyword evidence="3 5" id="KW-1133">Transmembrane helix</keyword>
<protein>
    <submittedName>
        <fullName evidence="6">SemiSWEET transporter</fullName>
    </submittedName>
</protein>
<feature type="transmembrane region" description="Helical" evidence="5">
    <location>
        <begin position="37"/>
        <end position="55"/>
    </location>
</feature>
<evidence type="ECO:0000256" key="5">
    <source>
        <dbReference type="SAM" id="Phobius"/>
    </source>
</evidence>
<gene>
    <name evidence="6" type="ORF">Q5H92_00605</name>
</gene>
<dbReference type="InterPro" id="IPR006603">
    <property type="entry name" value="PQ-loop_rpt"/>
</dbReference>
<evidence type="ECO:0000256" key="3">
    <source>
        <dbReference type="ARBA" id="ARBA00022989"/>
    </source>
</evidence>